<dbReference type="EMBL" id="JACGWM010000007">
    <property type="protein sequence ID" value="KAL0362969.1"/>
    <property type="molecule type" value="Genomic_DNA"/>
</dbReference>
<accession>A0AAW2Q5D7</accession>
<dbReference type="PRINTS" id="PR00364">
    <property type="entry name" value="DISEASERSIST"/>
</dbReference>
<feature type="domain" description="Disease resistance R13L4/SHOC-2-like LRR" evidence="11">
    <location>
        <begin position="573"/>
        <end position="881"/>
    </location>
</feature>
<comment type="caution">
    <text evidence="12">The sequence shown here is derived from an EMBL/GenBank/DDBJ whole genome shotgun (WGS) entry which is preliminary data.</text>
</comment>
<dbReference type="Gene3D" id="1.10.8.430">
    <property type="entry name" value="Helical domain of apoptotic protease-activating factors"/>
    <property type="match status" value="1"/>
</dbReference>
<sequence>MAEFAVATALGSVQIALAAVQTIITFHSSNDQPDLQNEIRGLERWLGTMKAFIEDNDGRDGSRTLQDHMEKVRDIAYDIEDVLDECVLHSPPYTFHNHRITRMLHNFAHNVHHGFPLREISEKIANINRSIKDIQSQRVAFPDSYSSSRPSSSSRTRVQHQVSPLLLDDEMVGYEEPKKKFISRLVDGQKGQVRLAVVGPGGSGKTTFVKNVFWKRGIWGKFDCHAWVHVSQHFNVEELFINMLKQLCYSRKEPYPIDDSLSTLEKLQNHLGGKRYLVVLDDIWRKEHWDEIKNAFPVNVFLGCRIVVTTTSSTVASVCASSSDLVYSLKGLEWLEGWKLFCRNAFPDSNGECPSELKDSSVKIVKRCEGLPFAIVAVGGALAQKARLPNEWEKFHNSLGYEMGSGSKLSVISNVLLPGYMDLSSNLKSCFLYFSIFPEDYSVKRGRLIRLWVAERFATATEEKTAEEIAEDYLDELIHRNLVHVSNWDFDGRPRSIRVLNLVLKFIIKKCKDANFASIFRRANTSQSQKIRRLSIHNECAHLPQNSDFHGVRSMFLLGAFIESSLPDFEGILRKSKLQRVLDLQEAPLTEISEDITSLTLLRYLSLRDTKITKIPSSIKKLSYLETLDLRQTDITELPKEISYLHNLRHLFAYKYNVINFVVFDSVQGVKIPGEISNLINLQDLSLVMVDSKGRILKHLKKLSQLRKLGLTGLLREHGEAMSASIEQMKNIRTLDLCSASKAEYLEVREMTNPPHTLQRLYLKGRLRELPRWICSLNNLLRIGLKWSKMKKSPLPALASLPNLVQLQLVDCYIGEELIFEADCFKKLKNLEIEEFSKLHTIVIQNGAMPELKEISLRKCPQLRMFPLGINNLAKIEELTLYDMAQELVARLRRNSEDGVIVRQIPVIHSFTLNNGCWSFENLSDSFSS</sequence>
<evidence type="ECO:0000313" key="12">
    <source>
        <dbReference type="EMBL" id="KAL0362969.1"/>
    </source>
</evidence>
<dbReference type="InterPro" id="IPR058922">
    <property type="entry name" value="WHD_DRP"/>
</dbReference>
<proteinExistence type="inferred from homology"/>
<dbReference type="FunFam" id="1.10.10.10:FF:000322">
    <property type="entry name" value="Probable disease resistance protein At1g63360"/>
    <property type="match status" value="1"/>
</dbReference>
<evidence type="ECO:0000256" key="1">
    <source>
        <dbReference type="ARBA" id="ARBA00008894"/>
    </source>
</evidence>
<dbReference type="PANTHER" id="PTHR23155:SF1205">
    <property type="entry name" value="DISEASE RESISTANCE PROTEIN RPM1"/>
    <property type="match status" value="1"/>
</dbReference>
<evidence type="ECO:0000256" key="5">
    <source>
        <dbReference type="ARBA" id="ARBA00022821"/>
    </source>
</evidence>
<keyword evidence="6" id="KW-0067">ATP-binding</keyword>
<keyword evidence="2" id="KW-0433">Leucine-rich repeat</keyword>
<dbReference type="SUPFAM" id="SSF52540">
    <property type="entry name" value="P-loop containing nucleoside triphosphate hydrolases"/>
    <property type="match status" value="1"/>
</dbReference>
<dbReference type="Pfam" id="PF00931">
    <property type="entry name" value="NB-ARC"/>
    <property type="match status" value="1"/>
</dbReference>
<dbReference type="InterPro" id="IPR036388">
    <property type="entry name" value="WH-like_DNA-bd_sf"/>
</dbReference>
<dbReference type="InterPro" id="IPR041118">
    <property type="entry name" value="Rx_N"/>
</dbReference>
<keyword evidence="3" id="KW-0677">Repeat</keyword>
<dbReference type="GO" id="GO:0043531">
    <property type="term" value="F:ADP binding"/>
    <property type="evidence" value="ECO:0007669"/>
    <property type="project" value="InterPro"/>
</dbReference>
<feature type="domain" description="Disease resistance protein winged helix" evidence="10">
    <location>
        <begin position="436"/>
        <end position="506"/>
    </location>
</feature>
<evidence type="ECO:0000256" key="6">
    <source>
        <dbReference type="ARBA" id="ARBA00022840"/>
    </source>
</evidence>
<evidence type="ECO:0000259" key="10">
    <source>
        <dbReference type="Pfam" id="PF23559"/>
    </source>
</evidence>
<comment type="similarity">
    <text evidence="1">Belongs to the disease resistance NB-LRR family.</text>
</comment>
<dbReference type="Pfam" id="PF18052">
    <property type="entry name" value="Rx_N"/>
    <property type="match status" value="1"/>
</dbReference>
<dbReference type="InterPro" id="IPR032675">
    <property type="entry name" value="LRR_dom_sf"/>
</dbReference>
<dbReference type="PANTHER" id="PTHR23155">
    <property type="entry name" value="DISEASE RESISTANCE PROTEIN RP"/>
    <property type="match status" value="1"/>
</dbReference>
<dbReference type="Pfam" id="PF23559">
    <property type="entry name" value="WHD_DRP"/>
    <property type="match status" value="1"/>
</dbReference>
<dbReference type="CDD" id="cd14798">
    <property type="entry name" value="RX-CC_like"/>
    <property type="match status" value="1"/>
</dbReference>
<reference evidence="12" key="1">
    <citation type="submission" date="2020-06" db="EMBL/GenBank/DDBJ databases">
        <authorList>
            <person name="Li T."/>
            <person name="Hu X."/>
            <person name="Zhang T."/>
            <person name="Song X."/>
            <person name="Zhang H."/>
            <person name="Dai N."/>
            <person name="Sheng W."/>
            <person name="Hou X."/>
            <person name="Wei L."/>
        </authorList>
    </citation>
    <scope>NUCLEOTIDE SEQUENCE</scope>
    <source>
        <strain evidence="12">KEN8</strain>
        <tissue evidence="12">Leaf</tissue>
    </source>
</reference>
<dbReference type="GO" id="GO:0005524">
    <property type="term" value="F:ATP binding"/>
    <property type="evidence" value="ECO:0007669"/>
    <property type="project" value="UniProtKB-KW"/>
</dbReference>
<dbReference type="Gene3D" id="1.10.10.10">
    <property type="entry name" value="Winged helix-like DNA-binding domain superfamily/Winged helix DNA-binding domain"/>
    <property type="match status" value="1"/>
</dbReference>
<evidence type="ECO:0000256" key="4">
    <source>
        <dbReference type="ARBA" id="ARBA00022741"/>
    </source>
</evidence>
<evidence type="ECO:0000256" key="7">
    <source>
        <dbReference type="SAM" id="SignalP"/>
    </source>
</evidence>
<evidence type="ECO:0000259" key="8">
    <source>
        <dbReference type="Pfam" id="PF00931"/>
    </source>
</evidence>
<protein>
    <submittedName>
        <fullName evidence="12">Disease resistance protein RPM1</fullName>
    </submittedName>
</protein>
<dbReference type="SUPFAM" id="SSF52058">
    <property type="entry name" value="L domain-like"/>
    <property type="match status" value="1"/>
</dbReference>
<evidence type="ECO:0000259" key="9">
    <source>
        <dbReference type="Pfam" id="PF18052"/>
    </source>
</evidence>
<dbReference type="InterPro" id="IPR055414">
    <property type="entry name" value="LRR_R13L4/SHOC2-like"/>
</dbReference>
<dbReference type="InterPro" id="IPR002182">
    <property type="entry name" value="NB-ARC"/>
</dbReference>
<dbReference type="InterPro" id="IPR044974">
    <property type="entry name" value="Disease_R_plants"/>
</dbReference>
<dbReference type="Gene3D" id="3.40.50.300">
    <property type="entry name" value="P-loop containing nucleotide triphosphate hydrolases"/>
    <property type="match status" value="1"/>
</dbReference>
<reference evidence="12" key="2">
    <citation type="journal article" date="2024" name="Plant">
        <title>Genomic evolution and insights into agronomic trait innovations of Sesamum species.</title>
        <authorList>
            <person name="Miao H."/>
            <person name="Wang L."/>
            <person name="Qu L."/>
            <person name="Liu H."/>
            <person name="Sun Y."/>
            <person name="Le M."/>
            <person name="Wang Q."/>
            <person name="Wei S."/>
            <person name="Zheng Y."/>
            <person name="Lin W."/>
            <person name="Duan Y."/>
            <person name="Cao H."/>
            <person name="Xiong S."/>
            <person name="Wang X."/>
            <person name="Wei L."/>
            <person name="Li C."/>
            <person name="Ma Q."/>
            <person name="Ju M."/>
            <person name="Zhao R."/>
            <person name="Li G."/>
            <person name="Mu C."/>
            <person name="Tian Q."/>
            <person name="Mei H."/>
            <person name="Zhang T."/>
            <person name="Gao T."/>
            <person name="Zhang H."/>
        </authorList>
    </citation>
    <scope>NUCLEOTIDE SEQUENCE</scope>
    <source>
        <strain evidence="12">KEN8</strain>
    </source>
</reference>
<gene>
    <name evidence="12" type="ORF">Scaly_1252100</name>
</gene>
<organism evidence="12">
    <name type="scientific">Sesamum calycinum</name>
    <dbReference type="NCBI Taxonomy" id="2727403"/>
    <lineage>
        <taxon>Eukaryota</taxon>
        <taxon>Viridiplantae</taxon>
        <taxon>Streptophyta</taxon>
        <taxon>Embryophyta</taxon>
        <taxon>Tracheophyta</taxon>
        <taxon>Spermatophyta</taxon>
        <taxon>Magnoliopsida</taxon>
        <taxon>eudicotyledons</taxon>
        <taxon>Gunneridae</taxon>
        <taxon>Pentapetalae</taxon>
        <taxon>asterids</taxon>
        <taxon>lamiids</taxon>
        <taxon>Lamiales</taxon>
        <taxon>Pedaliaceae</taxon>
        <taxon>Sesamum</taxon>
    </lineage>
</organism>
<keyword evidence="5" id="KW-0611">Plant defense</keyword>
<dbReference type="FunFam" id="3.40.50.300:FF:001091">
    <property type="entry name" value="Probable disease resistance protein At1g61300"/>
    <property type="match status" value="1"/>
</dbReference>
<name>A0AAW2Q5D7_9LAMI</name>
<dbReference type="Gene3D" id="1.20.5.4130">
    <property type="match status" value="1"/>
</dbReference>
<dbReference type="Pfam" id="PF23598">
    <property type="entry name" value="LRR_14"/>
    <property type="match status" value="1"/>
</dbReference>
<keyword evidence="7" id="KW-0732">Signal</keyword>
<feature type="signal peptide" evidence="7">
    <location>
        <begin position="1"/>
        <end position="18"/>
    </location>
</feature>
<evidence type="ECO:0000259" key="11">
    <source>
        <dbReference type="Pfam" id="PF23598"/>
    </source>
</evidence>
<dbReference type="InterPro" id="IPR038005">
    <property type="entry name" value="RX-like_CC"/>
</dbReference>
<dbReference type="InterPro" id="IPR027417">
    <property type="entry name" value="P-loop_NTPase"/>
</dbReference>
<evidence type="ECO:0000256" key="3">
    <source>
        <dbReference type="ARBA" id="ARBA00022737"/>
    </source>
</evidence>
<dbReference type="GO" id="GO:0098542">
    <property type="term" value="P:defense response to other organism"/>
    <property type="evidence" value="ECO:0007669"/>
    <property type="project" value="TreeGrafter"/>
</dbReference>
<feature type="domain" description="NB-ARC" evidence="8">
    <location>
        <begin position="175"/>
        <end position="349"/>
    </location>
</feature>
<evidence type="ECO:0000256" key="2">
    <source>
        <dbReference type="ARBA" id="ARBA00022614"/>
    </source>
</evidence>
<dbReference type="GO" id="GO:0051607">
    <property type="term" value="P:defense response to virus"/>
    <property type="evidence" value="ECO:0007669"/>
    <property type="project" value="UniProtKB-ARBA"/>
</dbReference>
<dbReference type="AlphaFoldDB" id="A0AAW2Q5D7"/>
<feature type="chain" id="PRO_5043351830" evidence="7">
    <location>
        <begin position="19"/>
        <end position="929"/>
    </location>
</feature>
<keyword evidence="4" id="KW-0547">Nucleotide-binding</keyword>
<dbReference type="Gene3D" id="3.80.10.10">
    <property type="entry name" value="Ribonuclease Inhibitor"/>
    <property type="match status" value="1"/>
</dbReference>
<dbReference type="InterPro" id="IPR042197">
    <property type="entry name" value="Apaf_helical"/>
</dbReference>
<feature type="domain" description="Disease resistance N-terminal" evidence="9">
    <location>
        <begin position="30"/>
        <end position="90"/>
    </location>
</feature>